<feature type="region of interest" description="Disordered" evidence="1">
    <location>
        <begin position="15"/>
        <end position="43"/>
    </location>
</feature>
<sequence>MPVFSSDGIKSGVFGLSVGYGDSGKMPSETGNRMFRRHTYSDA</sequence>
<gene>
    <name evidence="2" type="ORF">NEICINOT_03217</name>
</gene>
<reference evidence="2 3" key="1">
    <citation type="submission" date="2009-10" db="EMBL/GenBank/DDBJ databases">
        <authorList>
            <person name="Weinstock G."/>
            <person name="Sodergren E."/>
            <person name="Clifton S."/>
            <person name="Fulton L."/>
            <person name="Fulton B."/>
            <person name="Courtney L."/>
            <person name="Fronick C."/>
            <person name="Harrison M."/>
            <person name="Strong C."/>
            <person name="Farmer C."/>
            <person name="Delahaunty K."/>
            <person name="Markovic C."/>
            <person name="Hall O."/>
            <person name="Minx P."/>
            <person name="Tomlinson C."/>
            <person name="Mitreva M."/>
            <person name="Nelson J."/>
            <person name="Hou S."/>
            <person name="Wollam A."/>
            <person name="Pepin K.H."/>
            <person name="Johnson M."/>
            <person name="Bhonagiri V."/>
            <person name="Nash W.E."/>
            <person name="Warren W."/>
            <person name="Chinwalla A."/>
            <person name="Mardis E.R."/>
            <person name="Wilson R.K."/>
        </authorList>
    </citation>
    <scope>NUCLEOTIDE SEQUENCE [LARGE SCALE GENOMIC DNA]</scope>
    <source>
        <strain evidence="2 3">ATCC 14685</strain>
    </source>
</reference>
<evidence type="ECO:0000313" key="2">
    <source>
        <dbReference type="EMBL" id="EEZ72783.1"/>
    </source>
</evidence>
<organism evidence="2 3">
    <name type="scientific">Neisseria cinerea ATCC 14685</name>
    <dbReference type="NCBI Taxonomy" id="546262"/>
    <lineage>
        <taxon>Bacteria</taxon>
        <taxon>Pseudomonadati</taxon>
        <taxon>Pseudomonadota</taxon>
        <taxon>Betaproteobacteria</taxon>
        <taxon>Neisseriales</taxon>
        <taxon>Neisseriaceae</taxon>
        <taxon>Neisseria</taxon>
    </lineage>
</organism>
<feature type="compositionally biased region" description="Basic residues" evidence="1">
    <location>
        <begin position="34"/>
        <end position="43"/>
    </location>
</feature>
<protein>
    <submittedName>
        <fullName evidence="2">Uncharacterized protein</fullName>
    </submittedName>
</protein>
<name>D0W0Q0_NEICI</name>
<dbReference type="AlphaFoldDB" id="D0W0Q0"/>
<proteinExistence type="predicted"/>
<dbReference type="EMBL" id="ACDY02000001">
    <property type="protein sequence ID" value="EEZ72783.1"/>
    <property type="molecule type" value="Genomic_DNA"/>
</dbReference>
<evidence type="ECO:0000313" key="3">
    <source>
        <dbReference type="Proteomes" id="UP000003294"/>
    </source>
</evidence>
<comment type="caution">
    <text evidence="2">The sequence shown here is derived from an EMBL/GenBank/DDBJ whole genome shotgun (WGS) entry which is preliminary data.</text>
</comment>
<dbReference type="Proteomes" id="UP000003294">
    <property type="component" value="Unassembled WGS sequence"/>
</dbReference>
<evidence type="ECO:0000256" key="1">
    <source>
        <dbReference type="SAM" id="MobiDB-lite"/>
    </source>
</evidence>
<accession>D0W0Q0</accession>